<sequence>MLRKDKSERFDSTQALSDCIPIQSWPHLQNCFFVAPQNTVFLHSPSFWNRNLAFHQRSLFFSSLIQESN</sequence>
<protein>
    <submittedName>
        <fullName evidence="1">Uncharacterized protein</fullName>
    </submittedName>
</protein>
<name>M3FLC2_9LEPT</name>
<organism evidence="1 2">
    <name type="scientific">Leptospira weilii serovar Topaz str. LT2116</name>
    <dbReference type="NCBI Taxonomy" id="1088540"/>
    <lineage>
        <taxon>Bacteria</taxon>
        <taxon>Pseudomonadati</taxon>
        <taxon>Spirochaetota</taxon>
        <taxon>Spirochaetia</taxon>
        <taxon>Leptospirales</taxon>
        <taxon>Leptospiraceae</taxon>
        <taxon>Leptospira</taxon>
    </lineage>
</organism>
<dbReference type="AlphaFoldDB" id="M3FLC2"/>
<reference evidence="1 2" key="1">
    <citation type="submission" date="2013-01" db="EMBL/GenBank/DDBJ databases">
        <authorList>
            <person name="Harkins D.M."/>
            <person name="Durkin A.S."/>
            <person name="Brinkac L.M."/>
            <person name="Haft D.H."/>
            <person name="Selengut J.D."/>
            <person name="Sanka R."/>
            <person name="DePew J."/>
            <person name="Purushe J."/>
            <person name="Tulsiani S.M."/>
            <person name="Graham G.C."/>
            <person name="Burns M.-A."/>
            <person name="Dohnt M.F."/>
            <person name="Smythe L.D."/>
            <person name="McKay D.B."/>
            <person name="Craig S.B."/>
            <person name="Vinetz J.M."/>
            <person name="Sutton G.G."/>
            <person name="Nierman W.C."/>
            <person name="Fouts D.E."/>
        </authorList>
    </citation>
    <scope>NUCLEOTIDE SEQUENCE [LARGE SCALE GENOMIC DNA]</scope>
    <source>
        <strain evidence="1 2">LT2116</strain>
    </source>
</reference>
<evidence type="ECO:0000313" key="2">
    <source>
        <dbReference type="Proteomes" id="UP000011770"/>
    </source>
</evidence>
<accession>M3FLC2</accession>
<dbReference type="EMBL" id="AHOR02000039">
    <property type="protein sequence ID" value="EMF81172.1"/>
    <property type="molecule type" value="Genomic_DNA"/>
</dbReference>
<dbReference type="Proteomes" id="UP000011770">
    <property type="component" value="Unassembled WGS sequence"/>
</dbReference>
<proteinExistence type="predicted"/>
<gene>
    <name evidence="1" type="ORF">LEP1GSC188_4467</name>
</gene>
<comment type="caution">
    <text evidence="1">The sequence shown here is derived from an EMBL/GenBank/DDBJ whole genome shotgun (WGS) entry which is preliminary data.</text>
</comment>
<evidence type="ECO:0000313" key="1">
    <source>
        <dbReference type="EMBL" id="EMF81172.1"/>
    </source>
</evidence>